<organism evidence="2 3">
    <name type="scientific">Pseudooctadecabacter jejudonensis</name>
    <dbReference type="NCBI Taxonomy" id="1391910"/>
    <lineage>
        <taxon>Bacteria</taxon>
        <taxon>Pseudomonadati</taxon>
        <taxon>Pseudomonadota</taxon>
        <taxon>Alphaproteobacteria</taxon>
        <taxon>Rhodobacterales</taxon>
        <taxon>Paracoccaceae</taxon>
        <taxon>Pseudooctadecabacter</taxon>
    </lineage>
</organism>
<proteinExistence type="predicted"/>
<evidence type="ECO:0000313" key="2">
    <source>
        <dbReference type="EMBL" id="SLN46470.1"/>
    </source>
</evidence>
<feature type="domain" description="Rhamnogalacturonase A/B/Epimerase-like pectate lyase" evidence="1">
    <location>
        <begin position="188"/>
        <end position="243"/>
    </location>
</feature>
<keyword evidence="3" id="KW-1185">Reference proteome</keyword>
<dbReference type="InterPro" id="IPR011050">
    <property type="entry name" value="Pectin_lyase_fold/virulence"/>
</dbReference>
<dbReference type="Gene3D" id="2.160.20.10">
    <property type="entry name" value="Single-stranded right-handed beta-helix, Pectin lyase-like"/>
    <property type="match status" value="2"/>
</dbReference>
<dbReference type="SUPFAM" id="SSF51126">
    <property type="entry name" value="Pectin lyase-like"/>
    <property type="match status" value="1"/>
</dbReference>
<dbReference type="EMBL" id="FWFT01000003">
    <property type="protein sequence ID" value="SLN46470.1"/>
    <property type="molecule type" value="Genomic_DNA"/>
</dbReference>
<sequence length="762" mass="83152">MNKVITDGLDLMPPPFVDGLDVWSSGDGTPGSDTYAGAGGGAFVPADQDFAGALEIVKSNSVQQLRYMGETTILPGCYLKVTARVKCLSGALPSVRIAGWPGQAGGSELTGVTTTGPSVALTAYGQVFEVTAIIGTGQRNGVDMVWADANYGHIGLDLTGPNGAVVRVDDIEIEDITSAFLRDMLGIVDVRDYGAVGDGVTDDAAAFEAADRDANGREVVVTAGTYFLGDHVTFQSQVRFEGKVIMGEEHRLIFQKNFDFETYADAFTTEEIAFRKGFQALLNFSDHESLDLGGRRIAVSAPIDMHAAVNNRPEFATRRAIRNGQLEAIPGTAWDDEVVTAQATYANSDPLVLTNVTNVAAIQPGSLITGNGVGREVYVKSVDVSGSRVYLSNQLFDAQGTQQYTFTRFKYILDFSGFEKISDLIFDHLEFRCNSAASAVLLPERGLIIQFRDCWFNKPKDRGITSHGEACQGMMVDRCNFESAESPIPTQLRKSLCFNTNKNDVKIRNNRSARFRHFGIMNGSGNIISGNHWFNGDDEVAGVRLGGLILTNPSPITTVTGNYIDNNFVEWTNEHDASPEVSGFSFSGLSITNNIFMCIDATPAFRWIVIKPYGPGHYINGMNVQGNIFRTFGVDIERVEDVDTTFAELNHDRARNVIFQGNSFHGIEQQTRNPYIDVHTQATEDQTWVVDTAGYLPFGGQARVLDSIVPVFAVRNASGDAVFANPYTSQEQGADDTQFYVVWPEPVRGQVRFSVRMDNPAV</sequence>
<gene>
    <name evidence="2" type="ORF">PSJ8397_02427</name>
</gene>
<dbReference type="OrthoDB" id="7749009at2"/>
<name>A0A1Y5SRF2_9RHOB</name>
<keyword evidence="2" id="KW-0456">Lyase</keyword>
<evidence type="ECO:0000259" key="1">
    <source>
        <dbReference type="Pfam" id="PF12708"/>
    </source>
</evidence>
<reference evidence="2 3" key="1">
    <citation type="submission" date="2017-03" db="EMBL/GenBank/DDBJ databases">
        <authorList>
            <person name="Afonso C.L."/>
            <person name="Miller P.J."/>
            <person name="Scott M.A."/>
            <person name="Spackman E."/>
            <person name="Goraichik I."/>
            <person name="Dimitrov K.M."/>
            <person name="Suarez D.L."/>
            <person name="Swayne D.E."/>
        </authorList>
    </citation>
    <scope>NUCLEOTIDE SEQUENCE [LARGE SCALE GENOMIC DNA]</scope>
    <source>
        <strain evidence="2 3">CECT 8397</strain>
    </source>
</reference>
<protein>
    <submittedName>
        <fullName evidence="2">Pectate lyase superfamily protein</fullName>
    </submittedName>
</protein>
<accession>A0A1Y5SRF2</accession>
<dbReference type="GO" id="GO:0016829">
    <property type="term" value="F:lyase activity"/>
    <property type="evidence" value="ECO:0007669"/>
    <property type="project" value="UniProtKB-KW"/>
</dbReference>
<dbReference type="AlphaFoldDB" id="A0A1Y5SRF2"/>
<dbReference type="Proteomes" id="UP000193623">
    <property type="component" value="Unassembled WGS sequence"/>
</dbReference>
<dbReference type="Pfam" id="PF12708">
    <property type="entry name" value="Pect-lyase_RHGA_epim"/>
    <property type="match status" value="1"/>
</dbReference>
<dbReference type="InterPro" id="IPR012334">
    <property type="entry name" value="Pectin_lyas_fold"/>
</dbReference>
<dbReference type="RefSeq" id="WP_085864812.1">
    <property type="nucleotide sequence ID" value="NZ_FWFT01000003.1"/>
</dbReference>
<evidence type="ECO:0000313" key="3">
    <source>
        <dbReference type="Proteomes" id="UP000193623"/>
    </source>
</evidence>
<dbReference type="InterPro" id="IPR024535">
    <property type="entry name" value="RHGA/B-epi-like_pectate_lyase"/>
</dbReference>